<evidence type="ECO:0000313" key="2">
    <source>
        <dbReference type="EMBL" id="SZX71703.1"/>
    </source>
</evidence>
<evidence type="ECO:0000256" key="1">
    <source>
        <dbReference type="ARBA" id="ARBA00004430"/>
    </source>
</evidence>
<organism evidence="2 3">
    <name type="scientific">Tetradesmus obliquus</name>
    <name type="common">Green alga</name>
    <name type="synonym">Acutodesmus obliquus</name>
    <dbReference type="NCBI Taxonomy" id="3088"/>
    <lineage>
        <taxon>Eukaryota</taxon>
        <taxon>Viridiplantae</taxon>
        <taxon>Chlorophyta</taxon>
        <taxon>core chlorophytes</taxon>
        <taxon>Chlorophyceae</taxon>
        <taxon>CS clade</taxon>
        <taxon>Sphaeropleales</taxon>
        <taxon>Scenedesmaceae</taxon>
        <taxon>Tetradesmus</taxon>
    </lineage>
</organism>
<comment type="subcellular location">
    <subcellularLocation>
        <location evidence="1">Cytoplasm</location>
        <location evidence="1">Cytoskeleton</location>
        <location evidence="1">Cilium axoneme</location>
    </subcellularLocation>
</comment>
<gene>
    <name evidence="2" type="ORF">BQ4739_LOCUS11830</name>
</gene>
<dbReference type="Gene3D" id="3.80.10.10">
    <property type="entry name" value="Ribonuclease Inhibitor"/>
    <property type="match status" value="1"/>
</dbReference>
<evidence type="ECO:0000313" key="3">
    <source>
        <dbReference type="Proteomes" id="UP000256970"/>
    </source>
</evidence>
<sequence>MGRKGRKVVPAEVPADKAALVMRIAVEHAAVSSDPRVLCAAAHTCKGWREAVQQCSARNTEVVLSQTAPLQQLDSLAGWLAKHASLLKSVAVSRLGLGRGIPWLEQEGHFAEVRQSLQHAIQAAAAAAAGLAAVPAAGGPAANGAPAMPQQQQQGLRRVSFSCDLPGATAMLAALPAHTLTHLHLECSDSRDQAAEPTALNEPALAAALAQLSSLQQLRLDNLCSAPSVLAALPVHSLNSLELLYDKWPTRFPNKASMQENLGSGEAFAAALGKLRSLRQLRLGNTGHWQHNLELPGDRLAGVLQLSQLTSLTLEGSWSDIGQPLAQLLERPPPLQRLQLKLSCEPLPVLNMAALTQLESLAVAGPADMLEGAVMPAQLVQLHYGNIKSGSSLSVLMGLQQLQHLSLDLGRMAAGSHDLLLRLQQLPALRHLTLQYRAPTAAAASAPVWAKLPQLHALHFLFSRSSFEPDKHERAAITSGIKAASSLSQVLLDASRHPRWAEKAAVYCRQAGLSRTSRLDDPVVQGDLHLLDDFSGCSAIAVMEAVVYERP</sequence>
<proteinExistence type="predicted"/>
<dbReference type="GO" id="GO:0005930">
    <property type="term" value="C:axoneme"/>
    <property type="evidence" value="ECO:0007669"/>
    <property type="project" value="UniProtKB-SubCell"/>
</dbReference>
<dbReference type="SUPFAM" id="SSF52047">
    <property type="entry name" value="RNI-like"/>
    <property type="match status" value="1"/>
</dbReference>
<name>A0A383W3F1_TETOB</name>
<dbReference type="EMBL" id="FNXT01001071">
    <property type="protein sequence ID" value="SZX71703.1"/>
    <property type="molecule type" value="Genomic_DNA"/>
</dbReference>
<dbReference type="Proteomes" id="UP000256970">
    <property type="component" value="Unassembled WGS sequence"/>
</dbReference>
<dbReference type="InterPro" id="IPR032675">
    <property type="entry name" value="LRR_dom_sf"/>
</dbReference>
<protein>
    <recommendedName>
        <fullName evidence="4">F-box domain-containing protein</fullName>
    </recommendedName>
</protein>
<reference evidence="2 3" key="1">
    <citation type="submission" date="2016-10" db="EMBL/GenBank/DDBJ databases">
        <authorList>
            <person name="Cai Z."/>
        </authorList>
    </citation>
    <scope>NUCLEOTIDE SEQUENCE [LARGE SCALE GENOMIC DNA]</scope>
</reference>
<evidence type="ECO:0008006" key="4">
    <source>
        <dbReference type="Google" id="ProtNLM"/>
    </source>
</evidence>
<dbReference type="AlphaFoldDB" id="A0A383W3F1"/>
<accession>A0A383W3F1</accession>
<keyword evidence="3" id="KW-1185">Reference proteome</keyword>